<dbReference type="InterPro" id="IPR009081">
    <property type="entry name" value="PP-bd_ACP"/>
</dbReference>
<dbReference type="EC" id="3.3.2.1" evidence="3"/>
<dbReference type="InterPro" id="IPR036736">
    <property type="entry name" value="ACP-like_sf"/>
</dbReference>
<sequence length="297" mass="33201">MGLPTILPYQMPGAADMPRNRVSWTPDSKRAVLLIHDMQQYFLNAFSAGESPVVELLANIRALKKRCVELGIPVIYTAQPGGQTPEQRGLQLDFWGPGIDGGPEQKQIVAELAPTAEDIQLTKWRYSGFQKTNLRELLQQQGRDQMIICGVYAHIGCMLTAGEAFMQEVEAFYVGDAVADFSLDYHKMALKYVAERCGVTMLTQDVLNELNRETGDAHQGEQGQFLTPELVREQVAELLHESPADLADEDDLINSKGLDSIRIMSLIEKWRRSGVEVSFVELAEQPTLSAWFKLLFA</sequence>
<accession>A0ABW5A1R1</accession>
<keyword evidence="8" id="KW-1185">Reference proteome</keyword>
<organism evidence="7 8">
    <name type="scientific">Tumebacillus lipolyticus</name>
    <dbReference type="NCBI Taxonomy" id="1280370"/>
    <lineage>
        <taxon>Bacteria</taxon>
        <taxon>Bacillati</taxon>
        <taxon>Bacillota</taxon>
        <taxon>Bacilli</taxon>
        <taxon>Bacillales</taxon>
        <taxon>Alicyclobacillaceae</taxon>
        <taxon>Tumebacillus</taxon>
    </lineage>
</organism>
<dbReference type="PIRSF" id="PIRSF001111">
    <property type="entry name" value="Isochorismatase"/>
    <property type="match status" value="1"/>
</dbReference>
<evidence type="ECO:0000256" key="5">
    <source>
        <dbReference type="ARBA" id="ARBA00048590"/>
    </source>
</evidence>
<dbReference type="Pfam" id="PF00857">
    <property type="entry name" value="Isochorismatase"/>
    <property type="match status" value="1"/>
</dbReference>
<keyword evidence="4" id="KW-0378">Hydrolase</keyword>
<protein>
    <recommendedName>
        <fullName evidence="3">isochorismatase</fullName>
        <ecNumber evidence="3">3.3.2.1</ecNumber>
    </recommendedName>
</protein>
<dbReference type="InterPro" id="IPR036380">
    <property type="entry name" value="Isochorismatase-like_sf"/>
</dbReference>
<evidence type="ECO:0000313" key="8">
    <source>
        <dbReference type="Proteomes" id="UP001597343"/>
    </source>
</evidence>
<dbReference type="PANTHER" id="PTHR43540">
    <property type="entry name" value="PEROXYUREIDOACRYLATE/UREIDOACRYLATE AMIDOHYDROLASE-RELATED"/>
    <property type="match status" value="1"/>
</dbReference>
<dbReference type="EMBL" id="JBHUIO010000016">
    <property type="protein sequence ID" value="MFD2172187.1"/>
    <property type="molecule type" value="Genomic_DNA"/>
</dbReference>
<reference evidence="8" key="1">
    <citation type="journal article" date="2019" name="Int. J. Syst. Evol. Microbiol.">
        <title>The Global Catalogue of Microorganisms (GCM) 10K type strain sequencing project: providing services to taxonomists for standard genome sequencing and annotation.</title>
        <authorList>
            <consortium name="The Broad Institute Genomics Platform"/>
            <consortium name="The Broad Institute Genome Sequencing Center for Infectious Disease"/>
            <person name="Wu L."/>
            <person name="Ma J."/>
        </authorList>
    </citation>
    <scope>NUCLEOTIDE SEQUENCE [LARGE SCALE GENOMIC DNA]</scope>
    <source>
        <strain evidence="8">CGMCC 1.13574</strain>
    </source>
</reference>
<feature type="domain" description="Carrier" evidence="6">
    <location>
        <begin position="225"/>
        <end position="297"/>
    </location>
</feature>
<dbReference type="PANTHER" id="PTHR43540:SF3">
    <property type="entry name" value="ENTEROBACTIN SYNTHASE COMPONENT B"/>
    <property type="match status" value="1"/>
</dbReference>
<proteinExistence type="inferred from homology"/>
<dbReference type="PROSITE" id="PS50075">
    <property type="entry name" value="CARRIER"/>
    <property type="match status" value="1"/>
</dbReference>
<comment type="pathway">
    <text evidence="1">Siderophore biosynthesis.</text>
</comment>
<dbReference type="SUPFAM" id="SSF47336">
    <property type="entry name" value="ACP-like"/>
    <property type="match status" value="1"/>
</dbReference>
<comment type="catalytic activity">
    <reaction evidence="5">
        <text>isochorismate + H2O = (2S,3S)-2,3-dihydroxy-2,3-dihydrobenzoate + pyruvate</text>
        <dbReference type="Rhea" id="RHEA:11112"/>
        <dbReference type="ChEBI" id="CHEBI:15361"/>
        <dbReference type="ChEBI" id="CHEBI:15377"/>
        <dbReference type="ChEBI" id="CHEBI:29780"/>
        <dbReference type="ChEBI" id="CHEBI:58764"/>
        <dbReference type="EC" id="3.3.2.1"/>
    </reaction>
</comment>
<evidence type="ECO:0000259" key="6">
    <source>
        <dbReference type="PROSITE" id="PS50075"/>
    </source>
</evidence>
<dbReference type="Gene3D" id="3.40.50.850">
    <property type="entry name" value="Isochorismatase-like"/>
    <property type="match status" value="1"/>
</dbReference>
<evidence type="ECO:0000256" key="4">
    <source>
        <dbReference type="ARBA" id="ARBA00022801"/>
    </source>
</evidence>
<dbReference type="Gene3D" id="1.10.1200.10">
    <property type="entry name" value="ACP-like"/>
    <property type="match status" value="1"/>
</dbReference>
<dbReference type="PRINTS" id="PR01398">
    <property type="entry name" value="ISCHRISMTASE"/>
</dbReference>
<evidence type="ECO:0000313" key="7">
    <source>
        <dbReference type="EMBL" id="MFD2172187.1"/>
    </source>
</evidence>
<dbReference type="Pfam" id="PF00550">
    <property type="entry name" value="PP-binding"/>
    <property type="match status" value="1"/>
</dbReference>
<comment type="caution">
    <text evidence="7">The sequence shown here is derived from an EMBL/GenBank/DDBJ whole genome shotgun (WGS) entry which is preliminary data.</text>
</comment>
<evidence type="ECO:0000256" key="1">
    <source>
        <dbReference type="ARBA" id="ARBA00004924"/>
    </source>
</evidence>
<gene>
    <name evidence="7" type="ORF">ACFSOY_19725</name>
</gene>
<dbReference type="Proteomes" id="UP001597343">
    <property type="component" value="Unassembled WGS sequence"/>
</dbReference>
<dbReference type="SUPFAM" id="SSF52499">
    <property type="entry name" value="Isochorismatase-like hydrolases"/>
    <property type="match status" value="1"/>
</dbReference>
<dbReference type="InterPro" id="IPR016291">
    <property type="entry name" value="Isochorismatase"/>
</dbReference>
<evidence type="ECO:0000256" key="2">
    <source>
        <dbReference type="ARBA" id="ARBA00006336"/>
    </source>
</evidence>
<comment type="similarity">
    <text evidence="2">Belongs to the isochorismatase family.</text>
</comment>
<dbReference type="InterPro" id="IPR000868">
    <property type="entry name" value="Isochorismatase-like_dom"/>
</dbReference>
<dbReference type="RefSeq" id="WP_386049576.1">
    <property type="nucleotide sequence ID" value="NZ_JBHUIO010000016.1"/>
</dbReference>
<evidence type="ECO:0000256" key="3">
    <source>
        <dbReference type="ARBA" id="ARBA00012100"/>
    </source>
</evidence>
<dbReference type="InterPro" id="IPR050272">
    <property type="entry name" value="Isochorismatase-like_hydrls"/>
</dbReference>
<name>A0ABW5A1R1_9BACL</name>